<dbReference type="AlphaFoldDB" id="A0A1F5ZNQ0"/>
<sequence>MLVVISATLIVSLISFSGIFLLFGKKNCQSSLIPSLVSLAAGVLLGTAFGDLMPEAIERSGDDTGITLWILGGVVIFFLMERMFIWFHHHASDEKIKPVVPLILLGDSFHNFLDGIAIAAAFSAGTTVGVMTTLAVIAHEVPHEIGDLALLIDGGMSKRKAIAWNFVTALTAVAGGIIGYVATSTLTPIVGILLAVTCGNFIYIACSDLIPSLHEHFHKNRKLNQTILFLFGIIITLILKRLVEG</sequence>
<evidence type="ECO:0000256" key="2">
    <source>
        <dbReference type="ARBA" id="ARBA00022692"/>
    </source>
</evidence>
<feature type="transmembrane region" description="Helical" evidence="5">
    <location>
        <begin position="162"/>
        <end position="182"/>
    </location>
</feature>
<organism evidence="6 7">
    <name type="scientific">Candidatus Gottesmanbacteria bacterium RIFCSPHIGHO2_02_FULL_39_11</name>
    <dbReference type="NCBI Taxonomy" id="1798382"/>
    <lineage>
        <taxon>Bacteria</taxon>
        <taxon>Candidatus Gottesmaniibacteriota</taxon>
    </lineage>
</organism>
<reference evidence="6 7" key="1">
    <citation type="journal article" date="2016" name="Nat. Commun.">
        <title>Thousands of microbial genomes shed light on interconnected biogeochemical processes in an aquifer system.</title>
        <authorList>
            <person name="Anantharaman K."/>
            <person name="Brown C.T."/>
            <person name="Hug L.A."/>
            <person name="Sharon I."/>
            <person name="Castelle C.J."/>
            <person name="Probst A.J."/>
            <person name="Thomas B.C."/>
            <person name="Singh A."/>
            <person name="Wilkins M.J."/>
            <person name="Karaoz U."/>
            <person name="Brodie E.L."/>
            <person name="Williams K.H."/>
            <person name="Hubbard S.S."/>
            <person name="Banfield J.F."/>
        </authorList>
    </citation>
    <scope>NUCLEOTIDE SEQUENCE [LARGE SCALE GENOMIC DNA]</scope>
</reference>
<evidence type="ECO:0000256" key="4">
    <source>
        <dbReference type="ARBA" id="ARBA00023136"/>
    </source>
</evidence>
<evidence type="ECO:0000313" key="6">
    <source>
        <dbReference type="EMBL" id="OGG14051.1"/>
    </source>
</evidence>
<dbReference type="PANTHER" id="PTHR16950">
    <property type="entry name" value="ZINC TRANSPORTER SLC39A7 HISTIDINE-RICH MEMBRANE PROTEIN KE4"/>
    <property type="match status" value="1"/>
</dbReference>
<gene>
    <name evidence="6" type="ORF">A3D77_00905</name>
</gene>
<accession>A0A1F5ZNQ0</accession>
<dbReference type="PANTHER" id="PTHR16950:SF16">
    <property type="entry name" value="ZINC TRANSPORTER ZIP13"/>
    <property type="match status" value="1"/>
</dbReference>
<evidence type="ECO:0000313" key="7">
    <source>
        <dbReference type="Proteomes" id="UP000176923"/>
    </source>
</evidence>
<keyword evidence="2 5" id="KW-0812">Transmembrane</keyword>
<dbReference type="Proteomes" id="UP000176923">
    <property type="component" value="Unassembled WGS sequence"/>
</dbReference>
<dbReference type="GO" id="GO:0046873">
    <property type="term" value="F:metal ion transmembrane transporter activity"/>
    <property type="evidence" value="ECO:0007669"/>
    <property type="project" value="InterPro"/>
</dbReference>
<feature type="transmembrane region" description="Helical" evidence="5">
    <location>
        <begin position="66"/>
        <end position="87"/>
    </location>
</feature>
<feature type="transmembrane region" description="Helical" evidence="5">
    <location>
        <begin position="227"/>
        <end position="243"/>
    </location>
</feature>
<keyword evidence="4 5" id="KW-0472">Membrane</keyword>
<dbReference type="STRING" id="1798382.A3D77_00905"/>
<dbReference type="GO" id="GO:0016020">
    <property type="term" value="C:membrane"/>
    <property type="evidence" value="ECO:0007669"/>
    <property type="project" value="UniProtKB-SubCell"/>
</dbReference>
<evidence type="ECO:0000256" key="5">
    <source>
        <dbReference type="SAM" id="Phobius"/>
    </source>
</evidence>
<evidence type="ECO:0008006" key="8">
    <source>
        <dbReference type="Google" id="ProtNLM"/>
    </source>
</evidence>
<keyword evidence="3 5" id="KW-1133">Transmembrane helix</keyword>
<comment type="caution">
    <text evidence="6">The sequence shown here is derived from an EMBL/GenBank/DDBJ whole genome shotgun (WGS) entry which is preliminary data.</text>
</comment>
<name>A0A1F5ZNQ0_9BACT</name>
<feature type="transmembrane region" description="Helical" evidence="5">
    <location>
        <begin position="6"/>
        <end position="24"/>
    </location>
</feature>
<evidence type="ECO:0000256" key="1">
    <source>
        <dbReference type="ARBA" id="ARBA00004141"/>
    </source>
</evidence>
<proteinExistence type="predicted"/>
<dbReference type="Pfam" id="PF02535">
    <property type="entry name" value="Zip"/>
    <property type="match status" value="1"/>
</dbReference>
<dbReference type="InterPro" id="IPR003689">
    <property type="entry name" value="ZIP"/>
</dbReference>
<comment type="subcellular location">
    <subcellularLocation>
        <location evidence="1">Membrane</location>
        <topology evidence="1">Multi-pass membrane protein</topology>
    </subcellularLocation>
</comment>
<protein>
    <recommendedName>
        <fullName evidence="8">Zinc/iron permease</fullName>
    </recommendedName>
</protein>
<feature type="transmembrane region" description="Helical" evidence="5">
    <location>
        <begin position="188"/>
        <end position="206"/>
    </location>
</feature>
<dbReference type="EMBL" id="MFJL01000029">
    <property type="protein sequence ID" value="OGG14051.1"/>
    <property type="molecule type" value="Genomic_DNA"/>
</dbReference>
<evidence type="ECO:0000256" key="3">
    <source>
        <dbReference type="ARBA" id="ARBA00022989"/>
    </source>
</evidence>
<feature type="transmembrane region" description="Helical" evidence="5">
    <location>
        <begin position="36"/>
        <end position="54"/>
    </location>
</feature>